<gene>
    <name evidence="4" type="ORF">SAMN02910343_01355</name>
</gene>
<feature type="region of interest" description="Disordered" evidence="1">
    <location>
        <begin position="102"/>
        <end position="127"/>
    </location>
</feature>
<dbReference type="STRING" id="209880.SAMN02910343_01355"/>
<accession>A0A1G5WFE4</accession>
<evidence type="ECO:0000313" key="5">
    <source>
        <dbReference type="Proteomes" id="UP000199689"/>
    </source>
</evidence>
<evidence type="ECO:0000256" key="2">
    <source>
        <dbReference type="SAM" id="Phobius"/>
    </source>
</evidence>
<dbReference type="Pfam" id="PF12773">
    <property type="entry name" value="DZR"/>
    <property type="match status" value="1"/>
</dbReference>
<feature type="compositionally biased region" description="Polar residues" evidence="1">
    <location>
        <begin position="102"/>
        <end position="111"/>
    </location>
</feature>
<sequence length="299" mass="33180">MRQCSFCHKEVPEDSAFCPFCGRKQDEQVTCPNCGVKNRAGSHFCSRCGYAFKVNPEGASTRPGNETNKKRLAVILAAALLVFGGALTYFLHTEPAGNAESVTADSVSSEPVTHEGAKLNTAESTPEKQVENMIHQRGYSGYHVLAVSDMDDLGFLALVTPDDDTQQFIAYDKPDGVLALVDRDRYDMLVREFGVKRDYGYQPLIFPVTVKNDIRNEDAVLGEWDGGDHSFMIYYLYTLDNNGNVKVDGNTSSATGSVEASHYQAYLKSKRTVNIANTIVMHLPGLKRHMEENGVEFWR</sequence>
<dbReference type="AlphaFoldDB" id="A0A1G5WFE4"/>
<dbReference type="Proteomes" id="UP000199689">
    <property type="component" value="Unassembled WGS sequence"/>
</dbReference>
<dbReference type="GeneID" id="87756359"/>
<keyword evidence="2" id="KW-0472">Membrane</keyword>
<organism evidence="4 5">
    <name type="scientific">Allisonella histaminiformans</name>
    <dbReference type="NCBI Taxonomy" id="209880"/>
    <lineage>
        <taxon>Bacteria</taxon>
        <taxon>Bacillati</taxon>
        <taxon>Bacillota</taxon>
        <taxon>Negativicutes</taxon>
        <taxon>Veillonellales</taxon>
        <taxon>Veillonellaceae</taxon>
        <taxon>Allisonella</taxon>
    </lineage>
</organism>
<dbReference type="OrthoDB" id="1668719at2"/>
<dbReference type="InterPro" id="IPR025874">
    <property type="entry name" value="DZR"/>
</dbReference>
<feature type="domain" description="DZANK-type" evidence="3">
    <location>
        <begin position="4"/>
        <end position="49"/>
    </location>
</feature>
<proteinExistence type="predicted"/>
<reference evidence="4 5" key="1">
    <citation type="submission" date="2016-10" db="EMBL/GenBank/DDBJ databases">
        <authorList>
            <person name="de Groot N.N."/>
        </authorList>
    </citation>
    <scope>NUCLEOTIDE SEQUENCE [LARGE SCALE GENOMIC DNA]</scope>
    <source>
        <strain evidence="4 5">DSM 15230</strain>
    </source>
</reference>
<protein>
    <submittedName>
        <fullName evidence="4">Double zinc ribbon</fullName>
    </submittedName>
</protein>
<dbReference type="EMBL" id="FMXA01000019">
    <property type="protein sequence ID" value="SDA56851.1"/>
    <property type="molecule type" value="Genomic_DNA"/>
</dbReference>
<evidence type="ECO:0000259" key="3">
    <source>
        <dbReference type="Pfam" id="PF12773"/>
    </source>
</evidence>
<evidence type="ECO:0000256" key="1">
    <source>
        <dbReference type="SAM" id="MobiDB-lite"/>
    </source>
</evidence>
<evidence type="ECO:0000313" key="4">
    <source>
        <dbReference type="EMBL" id="SDA56851.1"/>
    </source>
</evidence>
<name>A0A1G5WFE4_9FIRM</name>
<keyword evidence="2" id="KW-1133">Transmembrane helix</keyword>
<keyword evidence="2" id="KW-0812">Transmembrane</keyword>
<dbReference type="RefSeq" id="WP_159427872.1">
    <property type="nucleotide sequence ID" value="NZ_FMXA01000019.1"/>
</dbReference>
<keyword evidence="5" id="KW-1185">Reference proteome</keyword>
<feature type="transmembrane region" description="Helical" evidence="2">
    <location>
        <begin position="72"/>
        <end position="91"/>
    </location>
</feature>